<sequence length="123" mass="13276">MIPTLLVSGGDYLAREIAIASQLSSRPDSAAEPAVVEVILEGLPSGQAVLTPSPVLQIQRIAPGCMCCIGNLAMRVTLNRVIRRKPGLLVISLASSEHLDNIRQFLSQEPYDGLLQLMQEVQL</sequence>
<dbReference type="EMBL" id="BMED01000006">
    <property type="protein sequence ID" value="GGC93863.1"/>
    <property type="molecule type" value="Genomic_DNA"/>
</dbReference>
<evidence type="ECO:0000313" key="2">
    <source>
        <dbReference type="Proteomes" id="UP000637423"/>
    </source>
</evidence>
<dbReference type="AlphaFoldDB" id="A0A916UY01"/>
<keyword evidence="2" id="KW-1185">Reference proteome</keyword>
<reference evidence="1" key="1">
    <citation type="journal article" date="2014" name="Int. J. Syst. Evol. Microbiol.">
        <title>Complete genome sequence of Corynebacterium casei LMG S-19264T (=DSM 44701T), isolated from a smear-ripened cheese.</title>
        <authorList>
            <consortium name="US DOE Joint Genome Institute (JGI-PGF)"/>
            <person name="Walter F."/>
            <person name="Albersmeier A."/>
            <person name="Kalinowski J."/>
            <person name="Ruckert C."/>
        </authorList>
    </citation>
    <scope>NUCLEOTIDE SEQUENCE</scope>
    <source>
        <strain evidence="1">CGMCC 1.10998</strain>
    </source>
</reference>
<protein>
    <recommendedName>
        <fullName evidence="3">GTPase</fullName>
    </recommendedName>
</protein>
<dbReference type="Proteomes" id="UP000637423">
    <property type="component" value="Unassembled WGS sequence"/>
</dbReference>
<reference evidence="1" key="2">
    <citation type="submission" date="2020-09" db="EMBL/GenBank/DDBJ databases">
        <authorList>
            <person name="Sun Q."/>
            <person name="Zhou Y."/>
        </authorList>
    </citation>
    <scope>NUCLEOTIDE SEQUENCE</scope>
    <source>
        <strain evidence="1">CGMCC 1.10998</strain>
    </source>
</reference>
<accession>A0A916UY01</accession>
<name>A0A916UY01_9BURK</name>
<dbReference type="RefSeq" id="WP_188568540.1">
    <property type="nucleotide sequence ID" value="NZ_BMED01000006.1"/>
</dbReference>
<proteinExistence type="predicted"/>
<gene>
    <name evidence="1" type="ORF">GCM10011396_46480</name>
</gene>
<evidence type="ECO:0008006" key="3">
    <source>
        <dbReference type="Google" id="ProtNLM"/>
    </source>
</evidence>
<evidence type="ECO:0000313" key="1">
    <source>
        <dbReference type="EMBL" id="GGC93863.1"/>
    </source>
</evidence>
<organism evidence="1 2">
    <name type="scientific">Undibacterium terreum</name>
    <dbReference type="NCBI Taxonomy" id="1224302"/>
    <lineage>
        <taxon>Bacteria</taxon>
        <taxon>Pseudomonadati</taxon>
        <taxon>Pseudomonadota</taxon>
        <taxon>Betaproteobacteria</taxon>
        <taxon>Burkholderiales</taxon>
        <taxon>Oxalobacteraceae</taxon>
        <taxon>Undibacterium</taxon>
    </lineage>
</organism>
<comment type="caution">
    <text evidence="1">The sequence shown here is derived from an EMBL/GenBank/DDBJ whole genome shotgun (WGS) entry which is preliminary data.</text>
</comment>